<evidence type="ECO:0000256" key="2">
    <source>
        <dbReference type="SAM" id="SignalP"/>
    </source>
</evidence>
<proteinExistence type="predicted"/>
<reference evidence="4 5" key="1">
    <citation type="submission" date="2017-02" db="EMBL/GenBank/DDBJ databases">
        <authorList>
            <person name="Peterson S.W."/>
        </authorList>
    </citation>
    <scope>NUCLEOTIDE SEQUENCE [LARGE SCALE GENOMIC DNA]</scope>
    <source>
        <strain evidence="4 5">DSM 25262</strain>
    </source>
</reference>
<dbReference type="InterPro" id="IPR003961">
    <property type="entry name" value="FN3_dom"/>
</dbReference>
<sequence length="696" mass="77997">MIGSYTMPYRIRILCCVVGMVALLAIHASAQQTIKNEDELAVIVRPSTDSITLRWAPLSVDHWQVANKYGYTIERIVLVRNGKVLRPSERKVLTPSPLKPLPEEQWEKYIHNKYGMVAAQALYGETFELNIEHTDVMQIVNKAKENEQRFSIALFCADMSPVIAKAQGLYFSDKQIEKNVKYLYQISVVTPTDTLRGSAFIDPLQKYQLPSIAGVTAQATGNVVILRWNQLEYATLYTTYSVERSEDGKPFVQVTDIPGVTLSKKGEDAKYQYASDTLAVLGKEYSYRIRGITPFGEFGPISNIVKVKGNKVVTSSVFITSALSMDNKSIDIQWEFPEAENEALKGFEVTRSVTSSGPYKTVHKDILSPSVRAFKDTTPQQTNYYKLKAKTQDGTEITSMPYLTLLVDSIPPAIPVGMKGKVDDYGNVSISWKPNPDADILGYRIYRAYYQSEEFALMTGEVVKDTTFTDKVELKSLNEKIHYQVMAIDKNQNHSGLSAILSLSLPDKVPPMPAVWLPVKSTREGVILRWEPSGSQDVVKYEVYRKGDQGQWIRLTTKMAGSDSVYTYTDAHLTNSNVQHYTVIAIDEANLESPPAPVVTGFILPQPKPPVDLATPTIDRVTKKIILSWTCTQADVVSYRIYKKTKDGAMQLYRTIKEKQFIDSGMIVGGQYSYKVMAVFGNGAFSEMSKELEVSF</sequence>
<organism evidence="4 5">
    <name type="scientific">Ohtaekwangia koreensis</name>
    <dbReference type="NCBI Taxonomy" id="688867"/>
    <lineage>
        <taxon>Bacteria</taxon>
        <taxon>Pseudomonadati</taxon>
        <taxon>Bacteroidota</taxon>
        <taxon>Cytophagia</taxon>
        <taxon>Cytophagales</taxon>
        <taxon>Fulvivirgaceae</taxon>
        <taxon>Ohtaekwangia</taxon>
    </lineage>
</organism>
<dbReference type="PANTHER" id="PTHR13817">
    <property type="entry name" value="TITIN"/>
    <property type="match status" value="1"/>
</dbReference>
<feature type="chain" id="PRO_5012617453" evidence="2">
    <location>
        <begin position="31"/>
        <end position="696"/>
    </location>
</feature>
<evidence type="ECO:0000256" key="1">
    <source>
        <dbReference type="ARBA" id="ARBA00022737"/>
    </source>
</evidence>
<dbReference type="OrthoDB" id="923194at2"/>
<evidence type="ECO:0000313" key="4">
    <source>
        <dbReference type="EMBL" id="SKC84320.1"/>
    </source>
</evidence>
<dbReference type="STRING" id="688867.SAMN05660236_4747"/>
<dbReference type="SUPFAM" id="SSF49265">
    <property type="entry name" value="Fibronectin type III"/>
    <property type="match status" value="3"/>
</dbReference>
<keyword evidence="5" id="KW-1185">Reference proteome</keyword>
<dbReference type="PROSITE" id="PS50853">
    <property type="entry name" value="FN3"/>
    <property type="match status" value="2"/>
</dbReference>
<protein>
    <submittedName>
        <fullName evidence="4">Fibronectin type 3 domain-containing protein</fullName>
    </submittedName>
</protein>
<dbReference type="Proteomes" id="UP000190961">
    <property type="component" value="Unassembled WGS sequence"/>
</dbReference>
<dbReference type="PANTHER" id="PTHR13817:SF73">
    <property type="entry name" value="FIBRONECTIN TYPE-III DOMAIN-CONTAINING PROTEIN"/>
    <property type="match status" value="1"/>
</dbReference>
<keyword evidence="1" id="KW-0677">Repeat</keyword>
<accession>A0A1T5M7U7</accession>
<dbReference type="SMART" id="SM00060">
    <property type="entry name" value="FN3"/>
    <property type="match status" value="4"/>
</dbReference>
<evidence type="ECO:0000259" key="3">
    <source>
        <dbReference type="PROSITE" id="PS50853"/>
    </source>
</evidence>
<keyword evidence="2" id="KW-0732">Signal</keyword>
<feature type="domain" description="Fibronectin type-III" evidence="3">
    <location>
        <begin position="510"/>
        <end position="607"/>
    </location>
</feature>
<dbReference type="InterPro" id="IPR050964">
    <property type="entry name" value="Striated_Muscle_Regulatory"/>
</dbReference>
<dbReference type="EMBL" id="FUZU01000003">
    <property type="protein sequence ID" value="SKC84320.1"/>
    <property type="molecule type" value="Genomic_DNA"/>
</dbReference>
<dbReference type="CDD" id="cd00063">
    <property type="entry name" value="FN3"/>
    <property type="match status" value="1"/>
</dbReference>
<dbReference type="RefSeq" id="WP_143785899.1">
    <property type="nucleotide sequence ID" value="NZ_FUZU01000003.1"/>
</dbReference>
<dbReference type="Gene3D" id="2.60.40.10">
    <property type="entry name" value="Immunoglobulins"/>
    <property type="match status" value="5"/>
</dbReference>
<feature type="domain" description="Fibronectin type-III" evidence="3">
    <location>
        <begin position="609"/>
        <end position="696"/>
    </location>
</feature>
<dbReference type="InterPro" id="IPR036116">
    <property type="entry name" value="FN3_sf"/>
</dbReference>
<feature type="signal peptide" evidence="2">
    <location>
        <begin position="1"/>
        <end position="30"/>
    </location>
</feature>
<evidence type="ECO:0000313" key="5">
    <source>
        <dbReference type="Proteomes" id="UP000190961"/>
    </source>
</evidence>
<gene>
    <name evidence="4" type="ORF">SAMN05660236_4747</name>
</gene>
<name>A0A1T5M7U7_9BACT</name>
<dbReference type="AlphaFoldDB" id="A0A1T5M7U7"/>
<dbReference type="InterPro" id="IPR013783">
    <property type="entry name" value="Ig-like_fold"/>
</dbReference>